<dbReference type="Gene3D" id="1.20.58.1040">
    <property type="match status" value="1"/>
</dbReference>
<keyword evidence="5" id="KW-0336">GPI-anchor</keyword>
<evidence type="ECO:0000256" key="10">
    <source>
        <dbReference type="ARBA" id="ARBA00023295"/>
    </source>
</evidence>
<dbReference type="PROSITE" id="PS00587">
    <property type="entry name" value="GLYCOSYL_HYDROL_F17"/>
    <property type="match status" value="1"/>
</dbReference>
<keyword evidence="5" id="KW-0472">Membrane</keyword>
<dbReference type="GO" id="GO:0098552">
    <property type="term" value="C:side of membrane"/>
    <property type="evidence" value="ECO:0007669"/>
    <property type="project" value="UniProtKB-KW"/>
</dbReference>
<comment type="similarity">
    <text evidence="3 11">Belongs to the glycosyl hydrolase 17 family.</text>
</comment>
<reference evidence="15" key="1">
    <citation type="journal article" date="2022" name="Plant J.">
        <title>Strategies of tolerance reflected in two North American maple genomes.</title>
        <authorList>
            <person name="McEvoy S.L."/>
            <person name="Sezen U.U."/>
            <person name="Trouern-Trend A."/>
            <person name="McMahon S.M."/>
            <person name="Schaberg P.G."/>
            <person name="Yang J."/>
            <person name="Wegrzyn J.L."/>
            <person name="Swenson N.G."/>
        </authorList>
    </citation>
    <scope>NUCLEOTIDE SEQUENCE</scope>
    <source>
        <strain evidence="15">91603</strain>
    </source>
</reference>
<comment type="catalytic activity">
    <reaction evidence="1">
        <text>Hydrolysis of (1-&gt;3)-beta-D-glucosidic linkages in (1-&gt;3)-beta-D-glucans.</text>
        <dbReference type="EC" id="3.2.1.39"/>
    </reaction>
</comment>
<evidence type="ECO:0000259" key="14">
    <source>
        <dbReference type="SMART" id="SM00768"/>
    </source>
</evidence>
<evidence type="ECO:0000256" key="13">
    <source>
        <dbReference type="SAM" id="MobiDB-lite"/>
    </source>
</evidence>
<evidence type="ECO:0000313" key="16">
    <source>
        <dbReference type="Proteomes" id="UP001064489"/>
    </source>
</evidence>
<dbReference type="InterPro" id="IPR000490">
    <property type="entry name" value="Glyco_hydro_17"/>
</dbReference>
<feature type="domain" description="X8" evidence="14">
    <location>
        <begin position="453"/>
        <end position="537"/>
    </location>
</feature>
<keyword evidence="16" id="KW-1185">Reference proteome</keyword>
<gene>
    <name evidence="15" type="ORF">LWI28_019069</name>
</gene>
<dbReference type="FunFam" id="1.20.58.1040:FF:000003">
    <property type="entry name" value="glucan endo-1,3-beta-glucosidase 7"/>
    <property type="match status" value="1"/>
</dbReference>
<accession>A0AAD5JDX2</accession>
<dbReference type="Pfam" id="PF07983">
    <property type="entry name" value="X8"/>
    <property type="match status" value="1"/>
</dbReference>
<keyword evidence="5" id="KW-0325">Glycoprotein</keyword>
<evidence type="ECO:0000256" key="7">
    <source>
        <dbReference type="ARBA" id="ARBA00022801"/>
    </source>
</evidence>
<organism evidence="15 16">
    <name type="scientific">Acer negundo</name>
    <name type="common">Box elder</name>
    <dbReference type="NCBI Taxonomy" id="4023"/>
    <lineage>
        <taxon>Eukaryota</taxon>
        <taxon>Viridiplantae</taxon>
        <taxon>Streptophyta</taxon>
        <taxon>Embryophyta</taxon>
        <taxon>Tracheophyta</taxon>
        <taxon>Spermatophyta</taxon>
        <taxon>Magnoliopsida</taxon>
        <taxon>eudicotyledons</taxon>
        <taxon>Gunneridae</taxon>
        <taxon>Pentapetalae</taxon>
        <taxon>rosids</taxon>
        <taxon>malvids</taxon>
        <taxon>Sapindales</taxon>
        <taxon>Sapindaceae</taxon>
        <taxon>Hippocastanoideae</taxon>
        <taxon>Acereae</taxon>
        <taxon>Acer</taxon>
    </lineage>
</organism>
<keyword evidence="5" id="KW-0449">Lipoprotein</keyword>
<feature type="compositionally biased region" description="Low complexity" evidence="13">
    <location>
        <begin position="409"/>
        <end position="418"/>
    </location>
</feature>
<name>A0AAD5JDX2_ACENE</name>
<keyword evidence="8" id="KW-0611">Plant defense</keyword>
<evidence type="ECO:0000256" key="9">
    <source>
        <dbReference type="ARBA" id="ARBA00023157"/>
    </source>
</evidence>
<keyword evidence="9" id="KW-1015">Disulfide bond</keyword>
<sequence>MSTPTTARVILIKSSTGHQQHHVKHRPTARKVEPPRYQSFNTKPSLSLYLLSCLCFSNMATVTKLSGFLLLLLFLPFHLLIDSAYAAYPIGVNYGTVANNLPPPQQVAKFLKTQTSINSVKIFDANPDILRAFANTNISVTVTVGNGDIPALAKLPAAQSWIANNILPHQPQTIIRYIVLGNEIMATSDKALIAHLLPAMKTLKSALDQAKLTHIQVSTPHSLGILSTSEPPSTGRFRKGYDKAVFANILDFHRQTKSPFMVNPYPYFGFVPQTLNYALFRPNGGVFDAATGKNYTNMFDAQLDAVYSAMKKLGYEDVDIVVGETGWPSAGDPSQPDSNLLNAQSYNGNLVQHVSSGKGTPLMPNRTFETYIFALFNENLKPSISEQNFGLFKPDFSPVYSVDVLENKPTSGPTISPGSSPPAPAPDRPAPGPVRPAPAPARPAPGPGSVTGRWCVPKAGTSNAALQANIDYVCGTGLDCKPIQQGGSCFDPNDVRSHAAYAMDAFYQANGRHDYNCDFNKTGLIVHSDPSHGACNFSVEGDSQRLERSESLAGESGRWRVLWTVLVVIVVVLVS</sequence>
<dbReference type="InterPro" id="IPR017853">
    <property type="entry name" value="GH"/>
</dbReference>
<evidence type="ECO:0000256" key="5">
    <source>
        <dbReference type="ARBA" id="ARBA00022622"/>
    </source>
</evidence>
<evidence type="ECO:0000256" key="12">
    <source>
        <dbReference type="RuleBase" id="RU004336"/>
    </source>
</evidence>
<evidence type="ECO:0000256" key="3">
    <source>
        <dbReference type="ARBA" id="ARBA00008773"/>
    </source>
</evidence>
<keyword evidence="6" id="KW-0732">Signal</keyword>
<dbReference type="InterPro" id="IPR012946">
    <property type="entry name" value="X8"/>
</dbReference>
<evidence type="ECO:0000313" key="15">
    <source>
        <dbReference type="EMBL" id="KAI9195885.1"/>
    </source>
</evidence>
<dbReference type="Gene3D" id="3.20.20.80">
    <property type="entry name" value="Glycosidases"/>
    <property type="match status" value="1"/>
</dbReference>
<dbReference type="Pfam" id="PF00332">
    <property type="entry name" value="Glyco_hydro_17"/>
    <property type="match status" value="1"/>
</dbReference>
<dbReference type="GO" id="GO:0042973">
    <property type="term" value="F:glucan endo-1,3-beta-D-glucosidase activity"/>
    <property type="evidence" value="ECO:0007669"/>
    <property type="project" value="UniProtKB-EC"/>
</dbReference>
<evidence type="ECO:0000256" key="4">
    <source>
        <dbReference type="ARBA" id="ARBA00012780"/>
    </source>
</evidence>
<protein>
    <recommendedName>
        <fullName evidence="4">glucan endo-1,3-beta-D-glucosidase</fullName>
        <ecNumber evidence="4">3.2.1.39</ecNumber>
    </recommendedName>
</protein>
<evidence type="ECO:0000256" key="8">
    <source>
        <dbReference type="ARBA" id="ARBA00022821"/>
    </source>
</evidence>
<reference evidence="15" key="2">
    <citation type="submission" date="2023-02" db="EMBL/GenBank/DDBJ databases">
        <authorList>
            <person name="Swenson N.G."/>
            <person name="Wegrzyn J.L."/>
            <person name="Mcevoy S.L."/>
        </authorList>
    </citation>
    <scope>NUCLEOTIDE SEQUENCE</scope>
    <source>
        <strain evidence="15">91603</strain>
        <tissue evidence="15">Leaf</tissue>
    </source>
</reference>
<dbReference type="FunFam" id="3.20.20.80:FF:000002">
    <property type="entry name" value="Glucan endo-1,3-beta-glucosidase 3"/>
    <property type="match status" value="1"/>
</dbReference>
<dbReference type="GO" id="GO:0005975">
    <property type="term" value="P:carbohydrate metabolic process"/>
    <property type="evidence" value="ECO:0007669"/>
    <property type="project" value="InterPro"/>
</dbReference>
<dbReference type="PANTHER" id="PTHR32227">
    <property type="entry name" value="GLUCAN ENDO-1,3-BETA-GLUCOSIDASE BG1-RELATED-RELATED"/>
    <property type="match status" value="1"/>
</dbReference>
<dbReference type="InterPro" id="IPR044965">
    <property type="entry name" value="Glyco_hydro_17_plant"/>
</dbReference>
<comment type="caution">
    <text evidence="15">The sequence shown here is derived from an EMBL/GenBank/DDBJ whole genome shotgun (WGS) entry which is preliminary data.</text>
</comment>
<dbReference type="SMART" id="SM00768">
    <property type="entry name" value="X8"/>
    <property type="match status" value="1"/>
</dbReference>
<keyword evidence="7 12" id="KW-0378">Hydrolase</keyword>
<feature type="compositionally biased region" description="Pro residues" evidence="13">
    <location>
        <begin position="419"/>
        <end position="446"/>
    </location>
</feature>
<comment type="subcellular location">
    <subcellularLocation>
        <location evidence="2">Cell membrane</location>
        <topology evidence="2">Lipid-anchor</topology>
        <topology evidence="2">GPI-anchor</topology>
    </subcellularLocation>
</comment>
<keyword evidence="10 12" id="KW-0326">Glycosidase</keyword>
<dbReference type="Proteomes" id="UP001064489">
    <property type="component" value="Chromosome 1"/>
</dbReference>
<evidence type="ECO:0000256" key="1">
    <source>
        <dbReference type="ARBA" id="ARBA00000382"/>
    </source>
</evidence>
<dbReference type="SUPFAM" id="SSF51445">
    <property type="entry name" value="(Trans)glycosidases"/>
    <property type="match status" value="1"/>
</dbReference>
<dbReference type="GO" id="GO:0005886">
    <property type="term" value="C:plasma membrane"/>
    <property type="evidence" value="ECO:0007669"/>
    <property type="project" value="UniProtKB-SubCell"/>
</dbReference>
<proteinExistence type="inferred from homology"/>
<evidence type="ECO:0000256" key="6">
    <source>
        <dbReference type="ARBA" id="ARBA00022729"/>
    </source>
</evidence>
<feature type="region of interest" description="Disordered" evidence="13">
    <location>
        <begin position="407"/>
        <end position="449"/>
    </location>
</feature>
<dbReference type="EC" id="3.2.1.39" evidence="4"/>
<dbReference type="GO" id="GO:0006952">
    <property type="term" value="P:defense response"/>
    <property type="evidence" value="ECO:0007669"/>
    <property type="project" value="UniProtKB-KW"/>
</dbReference>
<dbReference type="AlphaFoldDB" id="A0AAD5JDX2"/>
<evidence type="ECO:0000256" key="11">
    <source>
        <dbReference type="RuleBase" id="RU004335"/>
    </source>
</evidence>
<evidence type="ECO:0000256" key="2">
    <source>
        <dbReference type="ARBA" id="ARBA00004609"/>
    </source>
</evidence>
<dbReference type="EMBL" id="JAJSOW010000003">
    <property type="protein sequence ID" value="KAI9195885.1"/>
    <property type="molecule type" value="Genomic_DNA"/>
</dbReference>